<dbReference type="PANTHER" id="PTHR19849">
    <property type="entry name" value="PHOSPHOLIPASE A-2-ACTIVATING PROTEIN"/>
    <property type="match status" value="1"/>
</dbReference>
<gene>
    <name evidence="10" type="ORF">CBOVIS_LOCUS12846</name>
</gene>
<dbReference type="EMBL" id="CADEPM010000013">
    <property type="protein sequence ID" value="CAB3411455.1"/>
    <property type="molecule type" value="Genomic_DNA"/>
</dbReference>
<feature type="domain" description="PUL" evidence="9">
    <location>
        <begin position="581"/>
        <end position="851"/>
    </location>
</feature>
<evidence type="ECO:0000256" key="2">
    <source>
        <dbReference type="ARBA" id="ARBA00008495"/>
    </source>
</evidence>
<dbReference type="PROSITE" id="PS51396">
    <property type="entry name" value="PUL"/>
    <property type="match status" value="1"/>
</dbReference>
<dbReference type="GO" id="GO:0005737">
    <property type="term" value="C:cytoplasm"/>
    <property type="evidence" value="ECO:0007669"/>
    <property type="project" value="UniProtKB-SubCell"/>
</dbReference>
<dbReference type="GO" id="GO:0043161">
    <property type="term" value="P:proteasome-mediated ubiquitin-dependent protein catabolic process"/>
    <property type="evidence" value="ECO:0007669"/>
    <property type="project" value="TreeGrafter"/>
</dbReference>
<dbReference type="Gene3D" id="1.25.10.10">
    <property type="entry name" value="Leucine-rich Repeat Variant"/>
    <property type="match status" value="1"/>
</dbReference>
<evidence type="ECO:0000256" key="4">
    <source>
        <dbReference type="ARBA" id="ARBA00022574"/>
    </source>
</evidence>
<feature type="domain" description="PFU" evidence="8">
    <location>
        <begin position="405"/>
        <end position="505"/>
    </location>
</feature>
<reference evidence="10 11" key="1">
    <citation type="submission" date="2020-04" db="EMBL/GenBank/DDBJ databases">
        <authorList>
            <person name="Laetsch R D."/>
            <person name="Stevens L."/>
            <person name="Kumar S."/>
            <person name="Blaxter L. M."/>
        </authorList>
    </citation>
    <scope>NUCLEOTIDE SEQUENCE [LARGE SCALE GENOMIC DNA]</scope>
</reference>
<dbReference type="InterPro" id="IPR015943">
    <property type="entry name" value="WD40/YVTN_repeat-like_dom_sf"/>
</dbReference>
<dbReference type="PROSITE" id="PS51394">
    <property type="entry name" value="PFU"/>
    <property type="match status" value="1"/>
</dbReference>
<dbReference type="InterPro" id="IPR015155">
    <property type="entry name" value="PFU"/>
</dbReference>
<feature type="region of interest" description="Disordered" evidence="7">
    <location>
        <begin position="513"/>
        <end position="558"/>
    </location>
</feature>
<dbReference type="Gene3D" id="2.130.10.10">
    <property type="entry name" value="YVTN repeat-like/Quinoprotein amine dehydrogenase"/>
    <property type="match status" value="1"/>
</dbReference>
<keyword evidence="3" id="KW-0963">Cytoplasm</keyword>
<evidence type="ECO:0000313" key="11">
    <source>
        <dbReference type="Proteomes" id="UP000494206"/>
    </source>
</evidence>
<dbReference type="GO" id="GO:0043130">
    <property type="term" value="F:ubiquitin binding"/>
    <property type="evidence" value="ECO:0007669"/>
    <property type="project" value="TreeGrafter"/>
</dbReference>
<comment type="subcellular location">
    <subcellularLocation>
        <location evidence="1">Cytoplasm</location>
    </subcellularLocation>
</comment>
<evidence type="ECO:0000256" key="5">
    <source>
        <dbReference type="ARBA" id="ARBA00022737"/>
    </source>
</evidence>
<evidence type="ECO:0000256" key="6">
    <source>
        <dbReference type="PROSITE-ProRule" id="PRU00221"/>
    </source>
</evidence>
<dbReference type="Proteomes" id="UP000494206">
    <property type="component" value="Unassembled WGS sequence"/>
</dbReference>
<dbReference type="SUPFAM" id="SSF50978">
    <property type="entry name" value="WD40 repeat-like"/>
    <property type="match status" value="1"/>
</dbReference>
<name>A0A8S1FC35_9PELO</name>
<evidence type="ECO:0000256" key="3">
    <source>
        <dbReference type="ARBA" id="ARBA00022490"/>
    </source>
</evidence>
<feature type="repeat" description="WD" evidence="6">
    <location>
        <begin position="165"/>
        <end position="197"/>
    </location>
</feature>
<evidence type="ECO:0000259" key="9">
    <source>
        <dbReference type="PROSITE" id="PS51396"/>
    </source>
</evidence>
<keyword evidence="4 6" id="KW-0853">WD repeat</keyword>
<protein>
    <recommendedName>
        <fullName evidence="12">Phospholipase A-2-activating protein</fullName>
    </recommendedName>
</protein>
<evidence type="ECO:0000256" key="7">
    <source>
        <dbReference type="SAM" id="MobiDB-lite"/>
    </source>
</evidence>
<feature type="repeat" description="WD" evidence="6">
    <location>
        <begin position="206"/>
        <end position="246"/>
    </location>
</feature>
<dbReference type="AlphaFoldDB" id="A0A8S1FC35"/>
<organism evidence="10 11">
    <name type="scientific">Caenorhabditis bovis</name>
    <dbReference type="NCBI Taxonomy" id="2654633"/>
    <lineage>
        <taxon>Eukaryota</taxon>
        <taxon>Metazoa</taxon>
        <taxon>Ecdysozoa</taxon>
        <taxon>Nematoda</taxon>
        <taxon>Chromadorea</taxon>
        <taxon>Rhabditida</taxon>
        <taxon>Rhabditina</taxon>
        <taxon>Rhabditomorpha</taxon>
        <taxon>Rhabditoidea</taxon>
        <taxon>Rhabditidae</taxon>
        <taxon>Peloderinae</taxon>
        <taxon>Caenorhabditis</taxon>
    </lineage>
</organism>
<dbReference type="InterPro" id="IPR011989">
    <property type="entry name" value="ARM-like"/>
</dbReference>
<dbReference type="GO" id="GO:0010992">
    <property type="term" value="P:ubiquitin recycling"/>
    <property type="evidence" value="ECO:0007669"/>
    <property type="project" value="TreeGrafter"/>
</dbReference>
<accession>A0A8S1FC35</accession>
<dbReference type="PROSITE" id="PS50294">
    <property type="entry name" value="WD_REPEATS_REGION"/>
    <property type="match status" value="1"/>
</dbReference>
<sequence length="855" mass="93807">MSDIGTHQDTSGDKMEVSSEGAQNYGISRVIHAHKSDAKSLALTKSGAIISSGRDETICFWNKKGGEFTNTLKLQQPKGVVVNSLAFGDTVDGWRLFAGRKDGTIAAYGSGSQEPLQIFKEHSNNVCCLYLNEKLGVLLSGSWDTSVIIWPINELQKPEFSALKLAGHTLSVWALCAFPDRPNHYLTAGADKTIRYWYRDEEQHVFKGHEDVVRALAVVSNDYFLSAGNDGFIIYWDVPSKTRIGRFKTKAHDFIYSMTLCDSHILTTGEDGTLEFWEMVHSGNDNKHMKIVSETIIQTPAASTWDVKVLPSSDIAVSASDGRIYVFSKDRERQAPEAIREAFDAEVVAKISSQMERKEESDTVVIKVALDDGPAKLDLMYKKGADPTITAENFIRENGLPVSYLNEVVDYICQNIPEAAAARNRSLTKQPMDMKELDGRRYDHIFDVTLENGQVLKMPYNNGDDPDYAAQMFVEKHNLPVKFLGLLSKLIREETRPTADFYDPLTGSGRYVPGSTSSLGGEGFADPLTGEGRYVPGSTSASSGYSGDPLTGSGAYRSGESAGGAVPLSMLPIDKKRPRGPLVPLQEFISFGLSNASQKAIAKLKEVNERQDQFGLTPDEISALEELHVLKLSDPHSSETLISALEKGLQWQILDIAPILDFLRIGLLHAGINNHFCAKSRGVELVGKFVAILISDPADLAVRVFVCRCIANAFNQRAGRALFASCELSTLAPLLVAQMFSEKAILQVAAASALANWALAFLNQSNECDQLGPREDLLRFTISGIENISSFGGICEDARIYLLQAIVTLMWGNTNVIKLAKNRNMATIAARIKDAVESENGKCIARDIIEMTYAI</sequence>
<evidence type="ECO:0000259" key="8">
    <source>
        <dbReference type="PROSITE" id="PS51394"/>
    </source>
</evidence>
<comment type="caution">
    <text evidence="10">The sequence shown here is derived from an EMBL/GenBank/DDBJ whole genome shotgun (WGS) entry which is preliminary data.</text>
</comment>
<evidence type="ECO:0000313" key="10">
    <source>
        <dbReference type="EMBL" id="CAB3411455.1"/>
    </source>
</evidence>
<dbReference type="InterPro" id="IPR001680">
    <property type="entry name" value="WD40_rpt"/>
</dbReference>
<dbReference type="Pfam" id="PF08324">
    <property type="entry name" value="PUL"/>
    <property type="match status" value="1"/>
</dbReference>
<evidence type="ECO:0000256" key="1">
    <source>
        <dbReference type="ARBA" id="ARBA00004496"/>
    </source>
</evidence>
<dbReference type="InterPro" id="IPR013535">
    <property type="entry name" value="PUL_dom"/>
</dbReference>
<dbReference type="InterPro" id="IPR038122">
    <property type="entry name" value="PFU_sf"/>
</dbReference>
<dbReference type="SMART" id="SM00320">
    <property type="entry name" value="WD40"/>
    <property type="match status" value="6"/>
</dbReference>
<dbReference type="Gene3D" id="3.10.20.870">
    <property type="entry name" value="PFU (PLAA family ubiquitin binding), C-terminal domain"/>
    <property type="match status" value="2"/>
</dbReference>
<proteinExistence type="inferred from homology"/>
<dbReference type="OrthoDB" id="10265988at2759"/>
<dbReference type="Pfam" id="PF00400">
    <property type="entry name" value="WD40"/>
    <property type="match status" value="4"/>
</dbReference>
<comment type="similarity">
    <text evidence="2">Belongs to the WD repeat PLAP family.</text>
</comment>
<dbReference type="GO" id="GO:0005634">
    <property type="term" value="C:nucleus"/>
    <property type="evidence" value="ECO:0007669"/>
    <property type="project" value="TreeGrafter"/>
</dbReference>
<feature type="repeat" description="WD" evidence="6">
    <location>
        <begin position="31"/>
        <end position="71"/>
    </location>
</feature>
<keyword evidence="11" id="KW-1185">Reference proteome</keyword>
<keyword evidence="5" id="KW-0677">Repeat</keyword>
<feature type="repeat" description="WD" evidence="6">
    <location>
        <begin position="119"/>
        <end position="150"/>
    </location>
</feature>
<evidence type="ECO:0008006" key="12">
    <source>
        <dbReference type="Google" id="ProtNLM"/>
    </source>
</evidence>
<dbReference type="Pfam" id="PF09070">
    <property type="entry name" value="PFU"/>
    <property type="match status" value="2"/>
</dbReference>
<dbReference type="InterPro" id="IPR036322">
    <property type="entry name" value="WD40_repeat_dom_sf"/>
</dbReference>
<dbReference type="PROSITE" id="PS50082">
    <property type="entry name" value="WD_REPEATS_2"/>
    <property type="match status" value="4"/>
</dbReference>
<dbReference type="PANTHER" id="PTHR19849:SF0">
    <property type="entry name" value="PHOSPHOLIPASE A-2-ACTIVATING PROTEIN"/>
    <property type="match status" value="1"/>
</dbReference>